<keyword evidence="3" id="KW-0067">ATP-binding</keyword>
<keyword evidence="6" id="KW-1185">Reference proteome</keyword>
<keyword evidence="3" id="KW-0547">Nucleotide-binding</keyword>
<evidence type="ECO:0000313" key="6">
    <source>
        <dbReference type="Proteomes" id="UP000824540"/>
    </source>
</evidence>
<comment type="similarity">
    <text evidence="1">Belongs to the GDA1/CD39 NTPase family.</text>
</comment>
<dbReference type="InterPro" id="IPR000407">
    <property type="entry name" value="GDA1_CD39_NTPase"/>
</dbReference>
<protein>
    <recommendedName>
        <fullName evidence="7">Ectonucleoside triphosphate diphosphohydrolase 2</fullName>
    </recommendedName>
</protein>
<dbReference type="GO" id="GO:0004382">
    <property type="term" value="F:GDP phosphatase activity"/>
    <property type="evidence" value="ECO:0007669"/>
    <property type="project" value="TreeGrafter"/>
</dbReference>
<keyword evidence="2" id="KW-0378">Hydrolase</keyword>
<comment type="caution">
    <text evidence="5">The sequence shown here is derived from an EMBL/GenBank/DDBJ whole genome shotgun (WGS) entry which is preliminary data.</text>
</comment>
<dbReference type="GO" id="GO:0009134">
    <property type="term" value="P:nucleoside diphosphate catabolic process"/>
    <property type="evidence" value="ECO:0007669"/>
    <property type="project" value="TreeGrafter"/>
</dbReference>
<dbReference type="PANTHER" id="PTHR11782:SF33">
    <property type="entry name" value="ECTONUCLEOSIDE TRIPHOSPHATE DIPHOSPHOHYDROLASE 2"/>
    <property type="match status" value="1"/>
</dbReference>
<name>A0A8T2PSU1_9TELE</name>
<evidence type="ECO:0000256" key="4">
    <source>
        <dbReference type="SAM" id="Phobius"/>
    </source>
</evidence>
<evidence type="ECO:0000256" key="1">
    <source>
        <dbReference type="ARBA" id="ARBA00009283"/>
    </source>
</evidence>
<dbReference type="GO" id="GO:0017111">
    <property type="term" value="F:ribonucleoside triphosphate phosphatase activity"/>
    <property type="evidence" value="ECO:0007669"/>
    <property type="project" value="TreeGrafter"/>
</dbReference>
<dbReference type="EMBL" id="JAFBMS010000002">
    <property type="protein sequence ID" value="KAG9354492.1"/>
    <property type="molecule type" value="Genomic_DNA"/>
</dbReference>
<dbReference type="OrthoDB" id="6372431at2759"/>
<gene>
    <name evidence="5" type="ORF">JZ751_001202</name>
</gene>
<feature type="transmembrane region" description="Helical" evidence="4">
    <location>
        <begin position="377"/>
        <end position="397"/>
    </location>
</feature>
<feature type="binding site" evidence="3">
    <location>
        <begin position="87"/>
        <end position="91"/>
    </location>
    <ligand>
        <name>ATP</name>
        <dbReference type="ChEBI" id="CHEBI:30616"/>
    </ligand>
</feature>
<dbReference type="Pfam" id="PF01150">
    <property type="entry name" value="GDA1_CD39"/>
    <property type="match status" value="1"/>
</dbReference>
<proteinExistence type="inferred from homology"/>
<accession>A0A8T2PSU1</accession>
<dbReference type="Gene3D" id="3.30.420.150">
    <property type="entry name" value="Exopolyphosphatase. Domain 2"/>
    <property type="match status" value="1"/>
</dbReference>
<dbReference type="GO" id="GO:0045134">
    <property type="term" value="F:UDP phosphatase activity"/>
    <property type="evidence" value="ECO:0007669"/>
    <property type="project" value="TreeGrafter"/>
</dbReference>
<evidence type="ECO:0008006" key="7">
    <source>
        <dbReference type="Google" id="ProtNLM"/>
    </source>
</evidence>
<evidence type="ECO:0000256" key="2">
    <source>
        <dbReference type="ARBA" id="ARBA00022801"/>
    </source>
</evidence>
<evidence type="ECO:0000313" key="5">
    <source>
        <dbReference type="EMBL" id="KAG9354492.1"/>
    </source>
</evidence>
<dbReference type="Proteomes" id="UP000824540">
    <property type="component" value="Unassembled WGS sequence"/>
</dbReference>
<reference evidence="5" key="1">
    <citation type="thesis" date="2021" institute="BYU ScholarsArchive" country="Provo, UT, USA">
        <title>Applications of and Algorithms for Genome Assembly and Genomic Analyses with an Emphasis on Marine Teleosts.</title>
        <authorList>
            <person name="Pickett B.D."/>
        </authorList>
    </citation>
    <scope>NUCLEOTIDE SEQUENCE</scope>
    <source>
        <strain evidence="5">HI-2016</strain>
    </source>
</reference>
<keyword evidence="4" id="KW-0812">Transmembrane</keyword>
<dbReference type="AlphaFoldDB" id="A0A8T2PSU1"/>
<dbReference type="GO" id="GO:0005524">
    <property type="term" value="F:ATP binding"/>
    <property type="evidence" value="ECO:0007669"/>
    <property type="project" value="UniProtKB-KW"/>
</dbReference>
<sequence>MAAPKDSQQNIAQSITPPPPACLLPIVYPVLMLMCPLLALLAVDRGQPSLPMSINEPWPPMTLSPYGLVGRWLSPGRATVGALDFGGASTQITFQTKDKVENVENSKMLRLYGQEYTLYTHSFLCYGRDQVLRRLLAHLVEAQGYGNDVTHPCYPQGHSVTMTMGRIFDSPCNKEKKPKSYNPDAPLTILGTGNYQHCQGNVSQLFSFTSCSFSKCSFDGVFQPAVSGNFMAFSAFFYTHLFLQRATGITVTSPTLLEKAARSVCNMTFEEVINCHVPSLPSCSLPPPSLPFPISNFISTSLNQWRFTSPKIVRHDTAPIDSKIRCYRFDDLSFPHISFQKKAGDTSIGWALGYMLSLSSHLPGESLELRKAIRPEAWIGLLFLFAVLLVVVLGYLLGNTLRGKKGSNNVI</sequence>
<dbReference type="GO" id="GO:0005886">
    <property type="term" value="C:plasma membrane"/>
    <property type="evidence" value="ECO:0007669"/>
    <property type="project" value="TreeGrafter"/>
</dbReference>
<dbReference type="PANTHER" id="PTHR11782">
    <property type="entry name" value="ADENOSINE/GUANOSINE DIPHOSPHATASE"/>
    <property type="match status" value="1"/>
</dbReference>
<keyword evidence="4" id="KW-1133">Transmembrane helix</keyword>
<evidence type="ECO:0000256" key="3">
    <source>
        <dbReference type="PIRSR" id="PIRSR600407-2"/>
    </source>
</evidence>
<feature type="transmembrane region" description="Helical" evidence="4">
    <location>
        <begin position="26"/>
        <end position="43"/>
    </location>
</feature>
<keyword evidence="4" id="KW-0472">Membrane</keyword>
<organism evidence="5 6">
    <name type="scientific">Albula glossodonta</name>
    <name type="common">roundjaw bonefish</name>
    <dbReference type="NCBI Taxonomy" id="121402"/>
    <lineage>
        <taxon>Eukaryota</taxon>
        <taxon>Metazoa</taxon>
        <taxon>Chordata</taxon>
        <taxon>Craniata</taxon>
        <taxon>Vertebrata</taxon>
        <taxon>Euteleostomi</taxon>
        <taxon>Actinopterygii</taxon>
        <taxon>Neopterygii</taxon>
        <taxon>Teleostei</taxon>
        <taxon>Albuliformes</taxon>
        <taxon>Albulidae</taxon>
        <taxon>Albula</taxon>
    </lineage>
</organism>